<feature type="region of interest" description="Disordered" evidence="5">
    <location>
        <begin position="397"/>
        <end position="440"/>
    </location>
</feature>
<keyword evidence="3 6" id="KW-1133">Transmembrane helix</keyword>
<feature type="transmembrane region" description="Helical" evidence="6">
    <location>
        <begin position="256"/>
        <end position="278"/>
    </location>
</feature>
<dbReference type="InterPro" id="IPR006603">
    <property type="entry name" value="PQ-loop_rpt"/>
</dbReference>
<evidence type="ECO:0000256" key="2">
    <source>
        <dbReference type="ARBA" id="ARBA00022692"/>
    </source>
</evidence>
<proteinExistence type="predicted"/>
<evidence type="ECO:0000256" key="4">
    <source>
        <dbReference type="ARBA" id="ARBA00023136"/>
    </source>
</evidence>
<keyword evidence="4 6" id="KW-0472">Membrane</keyword>
<evidence type="ECO:0000313" key="7">
    <source>
        <dbReference type="EMBL" id="KAK9774819.1"/>
    </source>
</evidence>
<organism evidence="7 8">
    <name type="scientific">Seiridium cardinale</name>
    <dbReference type="NCBI Taxonomy" id="138064"/>
    <lineage>
        <taxon>Eukaryota</taxon>
        <taxon>Fungi</taxon>
        <taxon>Dikarya</taxon>
        <taxon>Ascomycota</taxon>
        <taxon>Pezizomycotina</taxon>
        <taxon>Sordariomycetes</taxon>
        <taxon>Xylariomycetidae</taxon>
        <taxon>Amphisphaeriales</taxon>
        <taxon>Sporocadaceae</taxon>
        <taxon>Seiridium</taxon>
    </lineage>
</organism>
<dbReference type="Pfam" id="PF04193">
    <property type="entry name" value="PQ-loop"/>
    <property type="match status" value="1"/>
</dbReference>
<keyword evidence="8" id="KW-1185">Reference proteome</keyword>
<feature type="transmembrane region" description="Helical" evidence="6">
    <location>
        <begin position="348"/>
        <end position="373"/>
    </location>
</feature>
<comment type="subcellular location">
    <subcellularLocation>
        <location evidence="1">Membrane</location>
        <topology evidence="1">Multi-pass membrane protein</topology>
    </subcellularLocation>
</comment>
<comment type="caution">
    <text evidence="7">The sequence shown here is derived from an EMBL/GenBank/DDBJ whole genome shotgun (WGS) entry which is preliminary data.</text>
</comment>
<dbReference type="Gene3D" id="1.20.1280.290">
    <property type="match status" value="1"/>
</dbReference>
<evidence type="ECO:0000256" key="6">
    <source>
        <dbReference type="SAM" id="Phobius"/>
    </source>
</evidence>
<accession>A0ABR2XMB4</accession>
<feature type="compositionally biased region" description="Polar residues" evidence="5">
    <location>
        <begin position="397"/>
        <end position="409"/>
    </location>
</feature>
<sequence>MYTTHRGLANDLPDPRPCCLAARKLAGIKSGGVLSSLGPTGAYLCRIAALSNHSAWLHGRATFRREKTISAMVTAQEKRFGSVPALYPKLQATPTLPQSTERPTIVAMDVLETTNPERCMQLSTPSIPQFVVSCLLVGWLLLSYIPQWARIVTRKSAEGLSAFYILLGSLSGVCAVGNILMLPSTEADMGCCTVNSHFACISGLFGTFQVIFGVACFWVVLFMYVYFSEEEYNAEIHGRRPSWSGPERTFRRAKHAWIVLLAVCGFAFAILVASATILNRFRSISQTWADILGVSVAVLACVQWIPQTLTTWSLQSLGSLSLVSLLLMAPYTWIFAINMVIRVGVAGWSAWIVYILVGTMQLILIIMGIGFAIRDWKNPPEDPRASRATLQADFNGWNGSRRSFASSQIAPDERRPLLADRKRPSDQPSTTSIAQSPMRR</sequence>
<evidence type="ECO:0000256" key="5">
    <source>
        <dbReference type="SAM" id="MobiDB-lite"/>
    </source>
</evidence>
<feature type="transmembrane region" description="Helical" evidence="6">
    <location>
        <begin position="161"/>
        <end position="182"/>
    </location>
</feature>
<evidence type="ECO:0000256" key="1">
    <source>
        <dbReference type="ARBA" id="ARBA00004141"/>
    </source>
</evidence>
<feature type="compositionally biased region" description="Basic and acidic residues" evidence="5">
    <location>
        <begin position="411"/>
        <end position="425"/>
    </location>
</feature>
<feature type="transmembrane region" description="Helical" evidence="6">
    <location>
        <begin position="130"/>
        <end position="149"/>
    </location>
</feature>
<feature type="transmembrane region" description="Helical" evidence="6">
    <location>
        <begin position="203"/>
        <end position="227"/>
    </location>
</feature>
<dbReference type="Proteomes" id="UP001465668">
    <property type="component" value="Unassembled WGS sequence"/>
</dbReference>
<protein>
    <submittedName>
        <fullName evidence="7">PQ loop repeat protein</fullName>
    </submittedName>
</protein>
<keyword evidence="2 6" id="KW-0812">Transmembrane</keyword>
<dbReference type="EMBL" id="JARVKM010000038">
    <property type="protein sequence ID" value="KAK9774819.1"/>
    <property type="molecule type" value="Genomic_DNA"/>
</dbReference>
<dbReference type="SMART" id="SM00679">
    <property type="entry name" value="CTNS"/>
    <property type="match status" value="2"/>
</dbReference>
<gene>
    <name evidence="7" type="ORF">SCAR479_08374</name>
</gene>
<name>A0ABR2XMB4_9PEZI</name>
<feature type="transmembrane region" description="Helical" evidence="6">
    <location>
        <begin position="317"/>
        <end position="341"/>
    </location>
</feature>
<feature type="transmembrane region" description="Helical" evidence="6">
    <location>
        <begin position="287"/>
        <end position="305"/>
    </location>
</feature>
<feature type="compositionally biased region" description="Polar residues" evidence="5">
    <location>
        <begin position="426"/>
        <end position="440"/>
    </location>
</feature>
<reference evidence="7 8" key="1">
    <citation type="submission" date="2024-02" db="EMBL/GenBank/DDBJ databases">
        <title>First draft genome assembly of two strains of Seiridium cardinale.</title>
        <authorList>
            <person name="Emiliani G."/>
            <person name="Scali E."/>
        </authorList>
    </citation>
    <scope>NUCLEOTIDE SEQUENCE [LARGE SCALE GENOMIC DNA]</scope>
    <source>
        <strain evidence="7 8">BM-138-000479</strain>
    </source>
</reference>
<evidence type="ECO:0000256" key="3">
    <source>
        <dbReference type="ARBA" id="ARBA00022989"/>
    </source>
</evidence>
<evidence type="ECO:0000313" key="8">
    <source>
        <dbReference type="Proteomes" id="UP001465668"/>
    </source>
</evidence>